<dbReference type="KEGG" id="ble:BleG1_0364"/>
<reference evidence="2 3" key="1">
    <citation type="journal article" date="2014" name="Gene">
        <title>A comparative genomic analysis of the alkalitolerant soil bacterium Bacillus lehensis G1.</title>
        <authorList>
            <person name="Noor Y.M."/>
            <person name="Samsulrizal N.H."/>
            <person name="Jema'on N.A."/>
            <person name="Low K.O."/>
            <person name="Ramli A.N."/>
            <person name="Alias N.I."/>
            <person name="Damis S.I."/>
            <person name="Fuzi S.F."/>
            <person name="Isa M.N."/>
            <person name="Murad A.M."/>
            <person name="Raih M.F."/>
            <person name="Bakar F.D."/>
            <person name="Najimudin N."/>
            <person name="Mahadi N.M."/>
            <person name="Illias R.M."/>
        </authorList>
    </citation>
    <scope>NUCLEOTIDE SEQUENCE [LARGE SCALE GENOMIC DNA]</scope>
    <source>
        <strain evidence="2 3">G1</strain>
    </source>
</reference>
<dbReference type="PATRIC" id="fig|1246626.3.peg.353"/>
<dbReference type="HOGENOM" id="CLU_2023489_0_0_9"/>
<dbReference type="Proteomes" id="UP000027142">
    <property type="component" value="Chromosome"/>
</dbReference>
<keyword evidence="1" id="KW-0472">Membrane</keyword>
<keyword evidence="3" id="KW-1185">Reference proteome</keyword>
<dbReference type="OrthoDB" id="1550814at2"/>
<accession>A0A060LS43</accession>
<name>A0A060LS43_9BACI</name>
<evidence type="ECO:0000256" key="1">
    <source>
        <dbReference type="SAM" id="Phobius"/>
    </source>
</evidence>
<organism evidence="2 3">
    <name type="scientific">Shouchella lehensis G1</name>
    <dbReference type="NCBI Taxonomy" id="1246626"/>
    <lineage>
        <taxon>Bacteria</taxon>
        <taxon>Bacillati</taxon>
        <taxon>Bacillota</taxon>
        <taxon>Bacilli</taxon>
        <taxon>Bacillales</taxon>
        <taxon>Bacillaceae</taxon>
        <taxon>Shouchella</taxon>
    </lineage>
</organism>
<keyword evidence="1" id="KW-1133">Transmembrane helix</keyword>
<dbReference type="RefSeq" id="WP_038476512.1">
    <property type="nucleotide sequence ID" value="NZ_CP003923.1"/>
</dbReference>
<dbReference type="eggNOG" id="ENOG50335US">
    <property type="taxonomic scope" value="Bacteria"/>
</dbReference>
<keyword evidence="1" id="KW-0812">Transmembrane</keyword>
<feature type="transmembrane region" description="Helical" evidence="1">
    <location>
        <begin position="12"/>
        <end position="33"/>
    </location>
</feature>
<sequence>MNQRFRKVKKGILYVLATFGLVSILMFIGGLVADLRAFDETSGGYEPPYENFTGDPINFDELDQTNEGIVGRGYSVDILLNCTTGMISFEFFNQRFDFRAVSDRAIAVHKPQEACLKRGFEPTFYEE</sequence>
<gene>
    <name evidence="2" type="ORF">BleG1_0364</name>
</gene>
<protein>
    <submittedName>
        <fullName evidence="2">Uncharacterized protein</fullName>
    </submittedName>
</protein>
<proteinExistence type="predicted"/>
<dbReference type="AlphaFoldDB" id="A0A060LS43"/>
<evidence type="ECO:0000313" key="3">
    <source>
        <dbReference type="Proteomes" id="UP000027142"/>
    </source>
</evidence>
<dbReference type="EMBL" id="CP003923">
    <property type="protein sequence ID" value="AIC92972.1"/>
    <property type="molecule type" value="Genomic_DNA"/>
</dbReference>
<evidence type="ECO:0000313" key="2">
    <source>
        <dbReference type="EMBL" id="AIC92972.1"/>
    </source>
</evidence>